<feature type="compositionally biased region" description="Basic and acidic residues" evidence="5">
    <location>
        <begin position="592"/>
        <end position="605"/>
    </location>
</feature>
<feature type="transmembrane region" description="Helical" evidence="6">
    <location>
        <begin position="130"/>
        <end position="152"/>
    </location>
</feature>
<keyword evidence="2 6" id="KW-0812">Transmembrane</keyword>
<dbReference type="Pfam" id="PF07690">
    <property type="entry name" value="MFS_1"/>
    <property type="match status" value="1"/>
</dbReference>
<organism evidence="8 9">
    <name type="scientific">Diaporthe vaccinii</name>
    <dbReference type="NCBI Taxonomy" id="105482"/>
    <lineage>
        <taxon>Eukaryota</taxon>
        <taxon>Fungi</taxon>
        <taxon>Dikarya</taxon>
        <taxon>Ascomycota</taxon>
        <taxon>Pezizomycotina</taxon>
        <taxon>Sordariomycetes</taxon>
        <taxon>Sordariomycetidae</taxon>
        <taxon>Diaporthales</taxon>
        <taxon>Diaporthaceae</taxon>
        <taxon>Diaporthe</taxon>
        <taxon>Diaporthe eres species complex</taxon>
    </lineage>
</organism>
<feature type="transmembrane region" description="Helical" evidence="6">
    <location>
        <begin position="420"/>
        <end position="439"/>
    </location>
</feature>
<evidence type="ECO:0000313" key="8">
    <source>
        <dbReference type="EMBL" id="KAL2277052.1"/>
    </source>
</evidence>
<evidence type="ECO:0000313" key="9">
    <source>
        <dbReference type="Proteomes" id="UP001600888"/>
    </source>
</evidence>
<feature type="compositionally biased region" description="Polar residues" evidence="5">
    <location>
        <begin position="52"/>
        <end position="65"/>
    </location>
</feature>
<dbReference type="PANTHER" id="PTHR23501">
    <property type="entry name" value="MAJOR FACILITATOR SUPERFAMILY"/>
    <property type="match status" value="1"/>
</dbReference>
<evidence type="ECO:0000256" key="3">
    <source>
        <dbReference type="ARBA" id="ARBA00022989"/>
    </source>
</evidence>
<accession>A0ABR4E3Q2</accession>
<feature type="transmembrane region" description="Helical" evidence="6">
    <location>
        <begin position="316"/>
        <end position="337"/>
    </location>
</feature>
<dbReference type="PANTHER" id="PTHR23501:SF201">
    <property type="entry name" value="MFS AFLATOXIN EFFLUX PUMP"/>
    <property type="match status" value="1"/>
</dbReference>
<comment type="caution">
    <text evidence="8">The sequence shown here is derived from an EMBL/GenBank/DDBJ whole genome shotgun (WGS) entry which is preliminary data.</text>
</comment>
<comment type="subcellular location">
    <subcellularLocation>
        <location evidence="1">Membrane</location>
        <topology evidence="1">Multi-pass membrane protein</topology>
    </subcellularLocation>
</comment>
<feature type="compositionally biased region" description="Polar residues" evidence="5">
    <location>
        <begin position="615"/>
        <end position="627"/>
    </location>
</feature>
<feature type="transmembrane region" description="Helical" evidence="6">
    <location>
        <begin position="222"/>
        <end position="244"/>
    </location>
</feature>
<feature type="transmembrane region" description="Helical" evidence="6">
    <location>
        <begin position="290"/>
        <end position="310"/>
    </location>
</feature>
<evidence type="ECO:0000256" key="2">
    <source>
        <dbReference type="ARBA" id="ARBA00022692"/>
    </source>
</evidence>
<feature type="transmembrane region" description="Helical" evidence="6">
    <location>
        <begin position="558"/>
        <end position="576"/>
    </location>
</feature>
<dbReference type="InterPro" id="IPR011701">
    <property type="entry name" value="MFS"/>
</dbReference>
<feature type="region of interest" description="Disordered" evidence="5">
    <location>
        <begin position="585"/>
        <end position="627"/>
    </location>
</feature>
<dbReference type="Gene3D" id="1.20.1250.20">
    <property type="entry name" value="MFS general substrate transporter like domains"/>
    <property type="match status" value="2"/>
</dbReference>
<feature type="transmembrane region" description="Helical" evidence="6">
    <location>
        <begin position="485"/>
        <end position="508"/>
    </location>
</feature>
<feature type="transmembrane region" description="Helical" evidence="6">
    <location>
        <begin position="394"/>
        <end position="413"/>
    </location>
</feature>
<feature type="transmembrane region" description="Helical" evidence="6">
    <location>
        <begin position="185"/>
        <end position="210"/>
    </location>
</feature>
<dbReference type="SUPFAM" id="SSF103473">
    <property type="entry name" value="MFS general substrate transporter"/>
    <property type="match status" value="2"/>
</dbReference>
<keyword evidence="3 6" id="KW-1133">Transmembrane helix</keyword>
<proteinExistence type="predicted"/>
<dbReference type="InterPro" id="IPR036259">
    <property type="entry name" value="MFS_trans_sf"/>
</dbReference>
<protein>
    <recommendedName>
        <fullName evidence="7">Major facilitator superfamily (MFS) profile domain-containing protein</fullName>
    </recommendedName>
</protein>
<feature type="transmembrane region" description="Helical" evidence="6">
    <location>
        <begin position="250"/>
        <end position="269"/>
    </location>
</feature>
<feature type="domain" description="Major facilitator superfamily (MFS) profile" evidence="7">
    <location>
        <begin position="95"/>
        <end position="581"/>
    </location>
</feature>
<keyword evidence="9" id="KW-1185">Reference proteome</keyword>
<feature type="transmembrane region" description="Helical" evidence="6">
    <location>
        <begin position="451"/>
        <end position="473"/>
    </location>
</feature>
<evidence type="ECO:0000256" key="6">
    <source>
        <dbReference type="SAM" id="Phobius"/>
    </source>
</evidence>
<dbReference type="PROSITE" id="PS50850">
    <property type="entry name" value="MFS"/>
    <property type="match status" value="1"/>
</dbReference>
<evidence type="ECO:0000259" key="7">
    <source>
        <dbReference type="PROSITE" id="PS50850"/>
    </source>
</evidence>
<feature type="transmembrane region" description="Helical" evidence="6">
    <location>
        <begin position="159"/>
        <end position="179"/>
    </location>
</feature>
<sequence>MNRSTTSLASSHTRVASSLRPFGDGNESILDIEKHGNDGPYRPYPMGHPAEGSSSSDVAPKTISQGPPVPAGPGGPGGPDPNTLYKPKTLRFWLTLLANFLAVFLVALDRTIVATAIPQITDEYHSLGDIGWYGSAYMLTTSASQLLFGRLFKFYNTKWVFLTSVIIFEAGSAICGAAPTSPVFIFGRAVAGFGSAGIFSGAMMIMIPMIPLPKRPMFQSMFGMVFGISSVLGPLIGGAFTSTLTWRWCFYINLPIGGFTLIFMIFFWNPPSRKTEPAPVMQHIKRLDPLGTFFFIPCVVCLLLALQWGGATYAWANWRVILLFVLFGVLGLAFAAVQILMPETASIPPRIIKQRTVLFGVWFTFSIAGSMLMLVYYLPIWFQTVKRVSALNSGIYTLPLVLSLVASSLINGVATQKIGYYVPSMLLCPSIMAIGEGLLSTLTRGAPQSHWVGYQFLSGFGLGMGMQTGSLAVQTVLPMADVSMGIACVFFAQQLGGAIFTTVGQTILSNLLVSRLAGVPGIDPALIVASGATELAGVVPAEDMNIVLDAYNYTLTRIFLAAMGLAFAALLCALAMEWKSIKKPGAGAVADPPKDDSGNTSRSEDTELGVVGQRRASQQGSSRAANN</sequence>
<feature type="region of interest" description="Disordered" evidence="5">
    <location>
        <begin position="1"/>
        <end position="81"/>
    </location>
</feature>
<gene>
    <name evidence="8" type="ORF">FJTKL_00333</name>
</gene>
<evidence type="ECO:0000256" key="5">
    <source>
        <dbReference type="SAM" id="MobiDB-lite"/>
    </source>
</evidence>
<evidence type="ECO:0000256" key="4">
    <source>
        <dbReference type="ARBA" id="ARBA00023136"/>
    </source>
</evidence>
<feature type="compositionally biased region" description="Pro residues" evidence="5">
    <location>
        <begin position="67"/>
        <end position="79"/>
    </location>
</feature>
<feature type="compositionally biased region" description="Polar residues" evidence="5">
    <location>
        <begin position="1"/>
        <end position="16"/>
    </location>
</feature>
<dbReference type="EMBL" id="JBAWTH010000105">
    <property type="protein sequence ID" value="KAL2277052.1"/>
    <property type="molecule type" value="Genomic_DNA"/>
</dbReference>
<feature type="transmembrane region" description="Helical" evidence="6">
    <location>
        <begin position="357"/>
        <end position="382"/>
    </location>
</feature>
<evidence type="ECO:0000256" key="1">
    <source>
        <dbReference type="ARBA" id="ARBA00004141"/>
    </source>
</evidence>
<keyword evidence="4 6" id="KW-0472">Membrane</keyword>
<name>A0ABR4E3Q2_9PEZI</name>
<reference evidence="8 9" key="1">
    <citation type="submission" date="2024-03" db="EMBL/GenBank/DDBJ databases">
        <title>A high-quality draft genome sequence of Diaporthe vaccinii, a causative agent of upright dieback and viscid rot disease in cranberry plants.</title>
        <authorList>
            <person name="Sarrasin M."/>
            <person name="Lang B.F."/>
            <person name="Burger G."/>
        </authorList>
    </citation>
    <scope>NUCLEOTIDE SEQUENCE [LARGE SCALE GENOMIC DNA]</scope>
    <source>
        <strain evidence="8 9">IS7</strain>
    </source>
</reference>
<dbReference type="Proteomes" id="UP001600888">
    <property type="component" value="Unassembled WGS sequence"/>
</dbReference>
<dbReference type="CDD" id="cd17502">
    <property type="entry name" value="MFS_Azr1_MDR_like"/>
    <property type="match status" value="1"/>
</dbReference>
<dbReference type="InterPro" id="IPR020846">
    <property type="entry name" value="MFS_dom"/>
</dbReference>
<feature type="transmembrane region" description="Helical" evidence="6">
    <location>
        <begin position="92"/>
        <end position="118"/>
    </location>
</feature>